<dbReference type="NCBIfam" id="NF033788">
    <property type="entry name" value="HTH_metalloreg"/>
    <property type="match status" value="1"/>
</dbReference>
<keyword evidence="5" id="KW-1185">Reference proteome</keyword>
<dbReference type="PANTHER" id="PTHR38600">
    <property type="entry name" value="TRANSCRIPTIONAL REGULATORY PROTEIN"/>
    <property type="match status" value="1"/>
</dbReference>
<dbReference type="InterPro" id="IPR011991">
    <property type="entry name" value="ArsR-like_HTH"/>
</dbReference>
<evidence type="ECO:0000313" key="4">
    <source>
        <dbReference type="EMBL" id="TDR54143.1"/>
    </source>
</evidence>
<comment type="caution">
    <text evidence="4">The sequence shown here is derived from an EMBL/GenBank/DDBJ whole genome shotgun (WGS) entry which is preliminary data.</text>
</comment>
<dbReference type="EMBL" id="SNZK01000003">
    <property type="protein sequence ID" value="TDR54143.1"/>
    <property type="molecule type" value="Genomic_DNA"/>
</dbReference>
<dbReference type="InterPro" id="IPR013538">
    <property type="entry name" value="ASHA1/2-like_C"/>
</dbReference>
<keyword evidence="2 4" id="KW-0238">DNA-binding</keyword>
<dbReference type="InterPro" id="IPR036388">
    <property type="entry name" value="WH-like_DNA-bd_sf"/>
</dbReference>
<evidence type="ECO:0000313" key="5">
    <source>
        <dbReference type="Proteomes" id="UP000295558"/>
    </source>
</evidence>
<dbReference type="SUPFAM" id="SSF46785">
    <property type="entry name" value="Winged helix' DNA-binding domain"/>
    <property type="match status" value="1"/>
</dbReference>
<evidence type="ECO:0000256" key="2">
    <source>
        <dbReference type="ARBA" id="ARBA00023125"/>
    </source>
</evidence>
<dbReference type="Pfam" id="PF01022">
    <property type="entry name" value="HTH_5"/>
    <property type="match status" value="1"/>
</dbReference>
<dbReference type="Proteomes" id="UP000295558">
    <property type="component" value="Unassembled WGS sequence"/>
</dbReference>
<dbReference type="Gene3D" id="1.10.10.10">
    <property type="entry name" value="Winged helix-like DNA-binding domain superfamily/Winged helix DNA-binding domain"/>
    <property type="match status" value="1"/>
</dbReference>
<reference evidence="4 5" key="1">
    <citation type="submission" date="2019-03" db="EMBL/GenBank/DDBJ databases">
        <title>Genomic Encyclopedia of Type Strains, Phase III (KMG-III): the genomes of soil and plant-associated and newly described type strains.</title>
        <authorList>
            <person name="Whitman W."/>
        </authorList>
    </citation>
    <scope>NUCLEOTIDE SEQUENCE [LARGE SCALE GENOMIC DNA]</scope>
    <source>
        <strain evidence="4 5">CECT 7972</strain>
    </source>
</reference>
<evidence type="ECO:0000256" key="1">
    <source>
        <dbReference type="ARBA" id="ARBA00006817"/>
    </source>
</evidence>
<dbReference type="PROSITE" id="PS50987">
    <property type="entry name" value="HTH_ARSR_2"/>
    <property type="match status" value="1"/>
</dbReference>
<sequence length="245" mass="28210">MLSEKGQVRDVYDAVADLTRRKILQILNEVEELPLYEITVHFNMGRTAVSKHLAILKEANLVVARKVGRETRYRLNAQPLQEIQDWVSYYEGFWKERMLKLNQLLEEQNMKPDVSLDFKFTSSVEKVWYALTDSDMLAKWIWNNDFKAVVGHKFQFRAEPSEWWDGIVNCEVLNIDEPNSITYTWASAGEMTTVTWTVTKNADGTVQLRLDQSGFSEETKSRPGAIEGATYAWTEMGNKLGTVLS</sequence>
<feature type="domain" description="HTH arsR-type" evidence="3">
    <location>
        <begin position="1"/>
        <end position="95"/>
    </location>
</feature>
<name>A0A4R6ZNQ4_9LIST</name>
<dbReference type="InterPro" id="IPR001845">
    <property type="entry name" value="HTH_ArsR_DNA-bd_dom"/>
</dbReference>
<evidence type="ECO:0000259" key="3">
    <source>
        <dbReference type="PROSITE" id="PS50987"/>
    </source>
</evidence>
<dbReference type="Pfam" id="PF08327">
    <property type="entry name" value="AHSA1"/>
    <property type="match status" value="1"/>
</dbReference>
<dbReference type="AlphaFoldDB" id="A0A4R6ZNQ4"/>
<accession>A0A4R6ZNQ4</accession>
<dbReference type="InterPro" id="IPR023393">
    <property type="entry name" value="START-like_dom_sf"/>
</dbReference>
<proteinExistence type="inferred from homology"/>
<gene>
    <name evidence="4" type="ORF">DFP96_103242</name>
</gene>
<dbReference type="PANTHER" id="PTHR38600:SF1">
    <property type="entry name" value="TRANSCRIPTIONAL REGULATORY PROTEIN"/>
    <property type="match status" value="1"/>
</dbReference>
<organism evidence="4 5">
    <name type="scientific">Listeria rocourtiae</name>
    <dbReference type="NCBI Taxonomy" id="647910"/>
    <lineage>
        <taxon>Bacteria</taxon>
        <taxon>Bacillati</taxon>
        <taxon>Bacillota</taxon>
        <taxon>Bacilli</taxon>
        <taxon>Bacillales</taxon>
        <taxon>Listeriaceae</taxon>
        <taxon>Listeria</taxon>
    </lineage>
</organism>
<dbReference type="GO" id="GO:0003700">
    <property type="term" value="F:DNA-binding transcription factor activity"/>
    <property type="evidence" value="ECO:0007669"/>
    <property type="project" value="InterPro"/>
</dbReference>
<dbReference type="InterPro" id="IPR036390">
    <property type="entry name" value="WH_DNA-bd_sf"/>
</dbReference>
<dbReference type="CDD" id="cd00090">
    <property type="entry name" value="HTH_ARSR"/>
    <property type="match status" value="1"/>
</dbReference>
<dbReference type="OrthoDB" id="2355173at2"/>
<dbReference type="CDD" id="cd07814">
    <property type="entry name" value="SRPBCC_CalC_Aha1-like"/>
    <property type="match status" value="1"/>
</dbReference>
<dbReference type="SMART" id="SM00418">
    <property type="entry name" value="HTH_ARSR"/>
    <property type="match status" value="1"/>
</dbReference>
<comment type="similarity">
    <text evidence="1">Belongs to the AHA1 family.</text>
</comment>
<dbReference type="PRINTS" id="PR00778">
    <property type="entry name" value="HTHARSR"/>
</dbReference>
<dbReference type="Gene3D" id="3.30.530.20">
    <property type="match status" value="1"/>
</dbReference>
<protein>
    <submittedName>
        <fullName evidence="4">DNA-binding transcriptional ArsR family regulator</fullName>
    </submittedName>
</protein>
<dbReference type="SUPFAM" id="SSF55961">
    <property type="entry name" value="Bet v1-like"/>
    <property type="match status" value="1"/>
</dbReference>
<dbReference type="GO" id="GO:0003677">
    <property type="term" value="F:DNA binding"/>
    <property type="evidence" value="ECO:0007669"/>
    <property type="project" value="UniProtKB-KW"/>
</dbReference>